<dbReference type="GeneTree" id="ENSGT01010000222294"/>
<dbReference type="PANTHER" id="PTHR46013">
    <property type="entry name" value="VASCULAR CELL ADHESION MOLECULE 1"/>
    <property type="match status" value="1"/>
</dbReference>
<dbReference type="InterPro" id="IPR036179">
    <property type="entry name" value="Ig-like_dom_sf"/>
</dbReference>
<dbReference type="PROSITE" id="PS50835">
    <property type="entry name" value="IG_LIKE"/>
    <property type="match status" value="2"/>
</dbReference>
<dbReference type="InterPro" id="IPR003599">
    <property type="entry name" value="Ig_sub"/>
</dbReference>
<dbReference type="Pfam" id="PF13927">
    <property type="entry name" value="Ig_3"/>
    <property type="match status" value="1"/>
</dbReference>
<feature type="domain" description="Ig-like" evidence="2">
    <location>
        <begin position="231"/>
        <end position="305"/>
    </location>
</feature>
<feature type="domain" description="Ig-like" evidence="2">
    <location>
        <begin position="319"/>
        <end position="397"/>
    </location>
</feature>
<reference evidence="3" key="2">
    <citation type="submission" date="2025-08" db="UniProtKB">
        <authorList>
            <consortium name="Ensembl"/>
        </authorList>
    </citation>
    <scope>IDENTIFICATION</scope>
</reference>
<dbReference type="InterPro" id="IPR003598">
    <property type="entry name" value="Ig_sub2"/>
</dbReference>
<dbReference type="Proteomes" id="UP000694558">
    <property type="component" value="Chromosome 8"/>
</dbReference>
<name>A0A8D3BHY7_SCOMX</name>
<dbReference type="Pfam" id="PF13895">
    <property type="entry name" value="Ig_2"/>
    <property type="match status" value="1"/>
</dbReference>
<proteinExistence type="predicted"/>
<evidence type="ECO:0000256" key="1">
    <source>
        <dbReference type="SAM" id="MobiDB-lite"/>
    </source>
</evidence>
<feature type="region of interest" description="Disordered" evidence="1">
    <location>
        <begin position="470"/>
        <end position="496"/>
    </location>
</feature>
<evidence type="ECO:0000259" key="2">
    <source>
        <dbReference type="PROSITE" id="PS50835"/>
    </source>
</evidence>
<dbReference type="InterPro" id="IPR007110">
    <property type="entry name" value="Ig-like_dom"/>
</dbReference>
<dbReference type="SMART" id="SM00408">
    <property type="entry name" value="IGc2"/>
    <property type="match status" value="2"/>
</dbReference>
<dbReference type="SMART" id="SM00409">
    <property type="entry name" value="IG"/>
    <property type="match status" value="3"/>
</dbReference>
<dbReference type="InterPro" id="IPR013783">
    <property type="entry name" value="Ig-like_fold"/>
</dbReference>
<evidence type="ECO:0000313" key="3">
    <source>
        <dbReference type="Ensembl" id="ENSSMAP00000034538.2"/>
    </source>
</evidence>
<organism evidence="3 4">
    <name type="scientific">Scophthalmus maximus</name>
    <name type="common">Turbot</name>
    <name type="synonym">Psetta maxima</name>
    <dbReference type="NCBI Taxonomy" id="52904"/>
    <lineage>
        <taxon>Eukaryota</taxon>
        <taxon>Metazoa</taxon>
        <taxon>Chordata</taxon>
        <taxon>Craniata</taxon>
        <taxon>Vertebrata</taxon>
        <taxon>Euteleostomi</taxon>
        <taxon>Actinopterygii</taxon>
        <taxon>Neopterygii</taxon>
        <taxon>Teleostei</taxon>
        <taxon>Neoteleostei</taxon>
        <taxon>Acanthomorphata</taxon>
        <taxon>Carangaria</taxon>
        <taxon>Pleuronectiformes</taxon>
        <taxon>Pleuronectoidei</taxon>
        <taxon>Scophthalmidae</taxon>
        <taxon>Scophthalmus</taxon>
    </lineage>
</organism>
<dbReference type="AlphaFoldDB" id="A0A8D3BHY7"/>
<evidence type="ECO:0000313" key="4">
    <source>
        <dbReference type="Proteomes" id="UP000694558"/>
    </source>
</evidence>
<protein>
    <recommendedName>
        <fullName evidence="2">Ig-like domain-containing protein</fullName>
    </recommendedName>
</protein>
<dbReference type="Gene3D" id="2.60.40.10">
    <property type="entry name" value="Immunoglobulins"/>
    <property type="match status" value="3"/>
</dbReference>
<dbReference type="PANTHER" id="PTHR46013:SF4">
    <property type="entry name" value="B-CELL RECEPTOR CD22-RELATED"/>
    <property type="match status" value="1"/>
</dbReference>
<reference evidence="3" key="1">
    <citation type="submission" date="2023-05" db="EMBL/GenBank/DDBJ databases">
        <title>High-quality long-read genome of Scophthalmus maximus.</title>
        <authorList>
            <person name="Lien S."/>
            <person name="Martinez P."/>
        </authorList>
    </citation>
    <scope>NUCLEOTIDE SEQUENCE [LARGE SCALE GENOMIC DNA]</scope>
</reference>
<accession>A0A8D3BHY7</accession>
<dbReference type="Ensembl" id="ENSSMAT00000034978.2">
    <property type="protein sequence ID" value="ENSSMAP00000034538.2"/>
    <property type="gene ID" value="ENSSMAG00000021124.2"/>
</dbReference>
<dbReference type="CDD" id="cd00096">
    <property type="entry name" value="Ig"/>
    <property type="match status" value="1"/>
</dbReference>
<sequence>MLACLCPSCRSASTLWHIASCVGRGIRFLGNSANVDIQTLSRKRKTQRMSSVQGEDGWRFTYAPTQICAIKGSTVTIHCTFSHPSRINDHDVTVERTFWFTEVQNKEPEDLRTDSKYAGRVQNHCGESDCTLTITDLRESDSHVYEFMLITGQGGRFIGSPGVKLTLLWFVFCGHCVLNNRPSYVWYINGQNKQRQNLHFTHNFYSEDSVSCAVKGFENSPSVCSCRADAPKVPSVLMSHPGDIFKDSSVTLTCSSDAYPPHTYAWNKENQKLGSEPHLVLSSIQSSDSGEYYCTAENELGKTSSKYVLINVKYAPKPPSVSASPSAETVEGSSVNLTCSSDANPAANYTWYKENKDSPKASVQIFTIADIRAEHGGNYLCAAENRRGRRHATLRLTVVTGEILPPKSLTPTSPELNQCKTIYNIQTYSMSDQRPAAPAVLQDDLEYTSICFNQSQTDAVYSNIRWVHPPREREEDKEEEDGVEYSAVRFHSSATG</sequence>
<dbReference type="SUPFAM" id="SSF48726">
    <property type="entry name" value="Immunoglobulin"/>
    <property type="match status" value="3"/>
</dbReference>